<comment type="caution">
    <text evidence="3">The sequence shown here is derived from an EMBL/GenBank/DDBJ whole genome shotgun (WGS) entry which is preliminary data.</text>
</comment>
<dbReference type="PANTHER" id="PTHR46268:SF6">
    <property type="entry name" value="UNIVERSAL STRESS PROTEIN UP12"/>
    <property type="match status" value="1"/>
</dbReference>
<name>A0A2A2HFC0_9EURY</name>
<dbReference type="Pfam" id="PF00582">
    <property type="entry name" value="Usp"/>
    <property type="match status" value="1"/>
</dbReference>
<reference evidence="3 5" key="2">
    <citation type="journal article" date="2017" name="BMC Genomics">
        <title>Genomic analysis of methanogenic archaea reveals a shift towards energy conservation.</title>
        <authorList>
            <person name="Gilmore S.P."/>
            <person name="Henske J.K."/>
            <person name="Sexton J.A."/>
            <person name="Solomon K.V."/>
            <person name="Seppala S."/>
            <person name="Yoo J.I."/>
            <person name="Huyett L.M."/>
            <person name="Pressman A."/>
            <person name="Cogan J.Z."/>
            <person name="Kivenson V."/>
            <person name="Peng X."/>
            <person name="Tan Y."/>
            <person name="Valentine D.L."/>
            <person name="O'Malley M.A."/>
        </authorList>
    </citation>
    <scope>NUCLEOTIDE SEQUENCE [LARGE SCALE GENOMIC DNA]</scope>
    <source>
        <strain evidence="3 5">1R-7</strain>
    </source>
</reference>
<dbReference type="AlphaFoldDB" id="A0A2A2HFC0"/>
<sequence length="161" mass="18133">MYKKILLPTDGSRNSEKAIVHAATIATDEDAEIVVLNVVDSVYLSGLPEEELITDTEIVLERESKKVTQRVKDIIVEYEEEHGFDPEKLKIKTLTMEGNAADVILKVSEIKEIDMIVMASSGKHMIDRFLLGSVTEKIVRHSKVPVLVIPNNYEIKKDENN</sequence>
<dbReference type="SUPFAM" id="SSF52402">
    <property type="entry name" value="Adenine nucleotide alpha hydrolases-like"/>
    <property type="match status" value="1"/>
</dbReference>
<protein>
    <submittedName>
        <fullName evidence="4">Putative universal stress protein</fullName>
    </submittedName>
    <submittedName>
        <fullName evidence="3">Universal stress protein UspA</fullName>
    </submittedName>
</protein>
<dbReference type="InterPro" id="IPR006016">
    <property type="entry name" value="UspA"/>
</dbReference>
<organism evidence="3 5">
    <name type="scientific">Methanosphaera cuniculi</name>
    <dbReference type="NCBI Taxonomy" id="1077256"/>
    <lineage>
        <taxon>Archaea</taxon>
        <taxon>Methanobacteriati</taxon>
        <taxon>Methanobacteriota</taxon>
        <taxon>Methanomada group</taxon>
        <taxon>Methanobacteria</taxon>
        <taxon>Methanobacteriales</taxon>
        <taxon>Methanobacteriaceae</taxon>
        <taxon>Methanosphaera</taxon>
    </lineage>
</organism>
<reference evidence="4 6" key="1">
    <citation type="submission" date="2016-04" db="EMBL/GenBank/DDBJ databases">
        <title>Genome sequence of Methanosphaera cuniculi DSM 4103.</title>
        <authorList>
            <person name="Poehlein A."/>
            <person name="Seedorf H."/>
            <person name="Daniel R."/>
        </authorList>
    </citation>
    <scope>NUCLEOTIDE SEQUENCE [LARGE SCALE GENOMIC DNA]</scope>
    <source>
        <strain evidence="4 6">DSM 4103</strain>
    </source>
</reference>
<evidence type="ECO:0000259" key="2">
    <source>
        <dbReference type="Pfam" id="PF00582"/>
    </source>
</evidence>
<keyword evidence="5" id="KW-1185">Reference proteome</keyword>
<evidence type="ECO:0000313" key="6">
    <source>
        <dbReference type="Proteomes" id="UP000246004"/>
    </source>
</evidence>
<dbReference type="InterPro" id="IPR014729">
    <property type="entry name" value="Rossmann-like_a/b/a_fold"/>
</dbReference>
<dbReference type="Proteomes" id="UP000246004">
    <property type="component" value="Unassembled WGS sequence"/>
</dbReference>
<dbReference type="EMBL" id="LMVN01000001">
    <property type="protein sequence ID" value="PAV08171.1"/>
    <property type="molecule type" value="Genomic_DNA"/>
</dbReference>
<dbReference type="PRINTS" id="PR01438">
    <property type="entry name" value="UNVRSLSTRESS"/>
</dbReference>
<dbReference type="CDD" id="cd00293">
    <property type="entry name" value="USP-like"/>
    <property type="match status" value="1"/>
</dbReference>
<proteinExistence type="inferred from homology"/>
<accession>A0A2A2HFC0</accession>
<evidence type="ECO:0000256" key="1">
    <source>
        <dbReference type="ARBA" id="ARBA00008791"/>
    </source>
</evidence>
<evidence type="ECO:0000313" key="3">
    <source>
        <dbReference type="EMBL" id="PAV08171.1"/>
    </source>
</evidence>
<dbReference type="InterPro" id="IPR006015">
    <property type="entry name" value="Universal_stress_UspA"/>
</dbReference>
<dbReference type="Gene3D" id="3.40.50.620">
    <property type="entry name" value="HUPs"/>
    <property type="match status" value="1"/>
</dbReference>
<evidence type="ECO:0000313" key="4">
    <source>
        <dbReference type="EMBL" id="PWL08254.1"/>
    </source>
</evidence>
<dbReference type="RefSeq" id="WP_095607821.1">
    <property type="nucleotide sequence ID" value="NZ_LMVN01000001.1"/>
</dbReference>
<evidence type="ECO:0000313" key="5">
    <source>
        <dbReference type="Proteomes" id="UP000217528"/>
    </source>
</evidence>
<dbReference type="Proteomes" id="UP000217528">
    <property type="component" value="Unassembled WGS sequence"/>
</dbReference>
<dbReference type="OrthoDB" id="105697at2157"/>
<comment type="similarity">
    <text evidence="1">Belongs to the universal stress protein A family.</text>
</comment>
<dbReference type="PANTHER" id="PTHR46268">
    <property type="entry name" value="STRESS RESPONSE PROTEIN NHAX"/>
    <property type="match status" value="1"/>
</dbReference>
<dbReference type="EMBL" id="LWMS01000020">
    <property type="protein sequence ID" value="PWL08254.1"/>
    <property type="molecule type" value="Genomic_DNA"/>
</dbReference>
<gene>
    <name evidence="3" type="ORF">ASJ82_02970</name>
    <name evidence="4" type="ORF">MSCUN_06900</name>
</gene>
<feature type="domain" description="UspA" evidence="2">
    <location>
        <begin position="1"/>
        <end position="150"/>
    </location>
</feature>